<reference evidence="3 4" key="1">
    <citation type="journal article" date="2018" name="G3 (Bethesda)">
        <title>A High-Quality Reference Genome for the Invasive Mosquitofish Gambusia affinis Using a Chicago Library.</title>
        <authorList>
            <person name="Hoffberg S.L."/>
            <person name="Troendle N.J."/>
            <person name="Glenn T.C."/>
            <person name="Mahmud O."/>
            <person name="Louha S."/>
            <person name="Chalopin D."/>
            <person name="Bennetzen J.L."/>
            <person name="Mauricio R."/>
        </authorList>
    </citation>
    <scope>NUCLEOTIDE SEQUENCE [LARGE SCALE GENOMIC DNA]</scope>
    <source>
        <strain evidence="3">NE01/NJP1002.9</strain>
        <tissue evidence="3">Muscle</tissue>
    </source>
</reference>
<accession>A0A315VHB7</accession>
<proteinExistence type="predicted"/>
<dbReference type="EMBL" id="NHOQ01001678">
    <property type="protein sequence ID" value="PWA22853.1"/>
    <property type="molecule type" value="Genomic_DNA"/>
</dbReference>
<dbReference type="Proteomes" id="UP000250572">
    <property type="component" value="Unassembled WGS sequence"/>
</dbReference>
<dbReference type="Pfam" id="PF02383">
    <property type="entry name" value="Syja_N"/>
    <property type="match status" value="1"/>
</dbReference>
<feature type="region of interest" description="Disordered" evidence="1">
    <location>
        <begin position="611"/>
        <end position="632"/>
    </location>
</feature>
<comment type="caution">
    <text evidence="3">The sequence shown here is derived from an EMBL/GenBank/DDBJ whole genome shotgun (WGS) entry which is preliminary data.</text>
</comment>
<feature type="compositionally biased region" description="Polar residues" evidence="1">
    <location>
        <begin position="611"/>
        <end position="621"/>
    </location>
</feature>
<organism evidence="3 4">
    <name type="scientific">Gambusia affinis</name>
    <name type="common">Western mosquitofish</name>
    <name type="synonym">Heterandria affinis</name>
    <dbReference type="NCBI Taxonomy" id="33528"/>
    <lineage>
        <taxon>Eukaryota</taxon>
        <taxon>Metazoa</taxon>
        <taxon>Chordata</taxon>
        <taxon>Craniata</taxon>
        <taxon>Vertebrata</taxon>
        <taxon>Euteleostomi</taxon>
        <taxon>Actinopterygii</taxon>
        <taxon>Neopterygii</taxon>
        <taxon>Teleostei</taxon>
        <taxon>Neoteleostei</taxon>
        <taxon>Acanthomorphata</taxon>
        <taxon>Ovalentaria</taxon>
        <taxon>Atherinomorphae</taxon>
        <taxon>Cyprinodontiformes</taxon>
        <taxon>Poeciliidae</taxon>
        <taxon>Poeciliinae</taxon>
        <taxon>Gambusia</taxon>
    </lineage>
</organism>
<evidence type="ECO:0000313" key="4">
    <source>
        <dbReference type="Proteomes" id="UP000250572"/>
    </source>
</evidence>
<keyword evidence="4" id="KW-1185">Reference proteome</keyword>
<gene>
    <name evidence="3" type="ORF">CCH79_00002301</name>
</gene>
<protein>
    <recommendedName>
        <fullName evidence="2">SAC domain-containing protein</fullName>
    </recommendedName>
</protein>
<evidence type="ECO:0000256" key="1">
    <source>
        <dbReference type="SAM" id="MobiDB-lite"/>
    </source>
</evidence>
<evidence type="ECO:0000259" key="2">
    <source>
        <dbReference type="Pfam" id="PF02383"/>
    </source>
</evidence>
<evidence type="ECO:0000313" key="3">
    <source>
        <dbReference type="EMBL" id="PWA22853.1"/>
    </source>
</evidence>
<feature type="domain" description="SAC" evidence="2">
    <location>
        <begin position="785"/>
        <end position="885"/>
    </location>
</feature>
<sequence length="885" mass="97784">MNDVEDTVSAFTTRRSLGLSSKSSPWELCTQISPTRQMLCGDRAPAPLRWIHCLVRGSHHKIEGRGSLTLAHQINIALQAVHHEGSVPVGSSHHQVGHLAFLHSRIPMVSSDVSQGNHSYVSSACGTSRWGTPILHDHHKLITRLLLSVEGEANTLPKPVPANKFSRTARNTLSWLSLGELSFSSVTVTLTVALPVLPAPPGPDRASNKQPSSVWHDAKSSRITIRPQALHPVGEGVEGGALWILCLDVDHKSEGGTELRCSTILRYHLKIIAPSRDEIKAELTVVTGVFVCGLNTAKGGTPMRRGESTDHSHRRASQNILRNRLSSGFEPTLALKPTEKTNTYPTGYFLLFHQHIFTIMHTYWLQTDRDPQRVVHKQAVPHISIGTLVLVPGRYLKNKRSWVYHLRNGLSVGLLIKQWRVVIDICHLDAACSGNDASGLINVKVAADTCALMHPVPHSRFMELCTSLAESRLLRHKAQPPILLFVPSSATSSPRLPTANLFGHLDTRSYDTQPKLVDLPVVVEEKSTEKLHLAISRMVQKAFNSPKNIRTVVFANATMINPDSTDRIPNATISICGTPQYVNADTPKKLVRNTVRLLPVVLAQVRYVGKTASQESANTPKQRAKEGRADEKVDVELKEGHSQEGAGIYQHADQRHNDGGLASAPVAIGHQHKSHDQRWDCGEELRYYGNVRQGVLYFTSECTTPPTHREGFCCDSGAATRWGDAMAFSKGYRIYHKLDPPPYSVIVETRAREECLMFESGAVAVLSAAEKDAIKSTYTKIFDAYGILGVLRLNLGDSMLHSLVVVTGCSSVGKVQDSEVFRVTQTDFISLKNDPGDEDRISEVRKVLNSGHFYFAWSATGISMDLSLNAHRRILEDTTDNRFFW</sequence>
<feature type="compositionally biased region" description="Basic and acidic residues" evidence="1">
    <location>
        <begin position="623"/>
        <end position="632"/>
    </location>
</feature>
<dbReference type="GO" id="GO:0016791">
    <property type="term" value="F:phosphatase activity"/>
    <property type="evidence" value="ECO:0007669"/>
    <property type="project" value="InterPro"/>
</dbReference>
<dbReference type="AlphaFoldDB" id="A0A315VHB7"/>
<name>A0A315VHB7_GAMAF</name>
<dbReference type="InterPro" id="IPR002013">
    <property type="entry name" value="SAC_dom"/>
</dbReference>